<name>A0A9P6C336_9AGAR</name>
<gene>
    <name evidence="2" type="ORF">P691DRAFT_665707</name>
</gene>
<sequence>MARSNGRPEPEVIMNFVDGFSYVKARVEEAYKPGGILEKAPPKPTRDPALAALKREDIDLIVHEFEITRAQAEKALLENGGNVTKTIRALITPTATDS</sequence>
<evidence type="ECO:0000313" key="3">
    <source>
        <dbReference type="Proteomes" id="UP000807342"/>
    </source>
</evidence>
<reference evidence="2" key="1">
    <citation type="submission" date="2020-11" db="EMBL/GenBank/DDBJ databases">
        <authorList>
            <consortium name="DOE Joint Genome Institute"/>
            <person name="Ahrendt S."/>
            <person name="Riley R."/>
            <person name="Andreopoulos W."/>
            <person name="Labutti K."/>
            <person name="Pangilinan J."/>
            <person name="Ruiz-Duenas F.J."/>
            <person name="Barrasa J.M."/>
            <person name="Sanchez-Garcia M."/>
            <person name="Camarero S."/>
            <person name="Miyauchi S."/>
            <person name="Serrano A."/>
            <person name="Linde D."/>
            <person name="Babiker R."/>
            <person name="Drula E."/>
            <person name="Ayuso-Fernandez I."/>
            <person name="Pacheco R."/>
            <person name="Padilla G."/>
            <person name="Ferreira P."/>
            <person name="Barriuso J."/>
            <person name="Kellner H."/>
            <person name="Castanera R."/>
            <person name="Alfaro M."/>
            <person name="Ramirez L."/>
            <person name="Pisabarro A.G."/>
            <person name="Kuo A."/>
            <person name="Tritt A."/>
            <person name="Lipzen A."/>
            <person name="He G."/>
            <person name="Yan M."/>
            <person name="Ng V."/>
            <person name="Cullen D."/>
            <person name="Martin F."/>
            <person name="Rosso M.-N."/>
            <person name="Henrissat B."/>
            <person name="Hibbett D."/>
            <person name="Martinez A.T."/>
            <person name="Grigoriev I.V."/>
        </authorList>
    </citation>
    <scope>NUCLEOTIDE SEQUENCE</scope>
    <source>
        <strain evidence="2">MF-IS2</strain>
    </source>
</reference>
<evidence type="ECO:0000259" key="1">
    <source>
        <dbReference type="Pfam" id="PF19026"/>
    </source>
</evidence>
<protein>
    <recommendedName>
        <fullName evidence="1">Nascent polypeptide-associated complex subunit alpha-like UBA domain-containing protein</fullName>
    </recommendedName>
</protein>
<accession>A0A9P6C336</accession>
<organism evidence="2 3">
    <name type="scientific">Macrolepiota fuliginosa MF-IS2</name>
    <dbReference type="NCBI Taxonomy" id="1400762"/>
    <lineage>
        <taxon>Eukaryota</taxon>
        <taxon>Fungi</taxon>
        <taxon>Dikarya</taxon>
        <taxon>Basidiomycota</taxon>
        <taxon>Agaricomycotina</taxon>
        <taxon>Agaricomycetes</taxon>
        <taxon>Agaricomycetidae</taxon>
        <taxon>Agaricales</taxon>
        <taxon>Agaricineae</taxon>
        <taxon>Agaricaceae</taxon>
        <taxon>Macrolepiota</taxon>
    </lineage>
</organism>
<dbReference type="OrthoDB" id="285219at2759"/>
<evidence type="ECO:0000313" key="2">
    <source>
        <dbReference type="EMBL" id="KAF9450246.1"/>
    </source>
</evidence>
<dbReference type="AlphaFoldDB" id="A0A9P6C336"/>
<keyword evidence="3" id="KW-1185">Reference proteome</keyword>
<dbReference type="Gene3D" id="1.10.8.10">
    <property type="entry name" value="DNA helicase RuvA subunit, C-terminal domain"/>
    <property type="match status" value="1"/>
</dbReference>
<dbReference type="EMBL" id="MU151109">
    <property type="protein sequence ID" value="KAF9450246.1"/>
    <property type="molecule type" value="Genomic_DNA"/>
</dbReference>
<dbReference type="Pfam" id="PF19026">
    <property type="entry name" value="UBA_HYPK"/>
    <property type="match status" value="1"/>
</dbReference>
<proteinExistence type="predicted"/>
<dbReference type="CDD" id="cd14361">
    <property type="entry name" value="UBA_HYPK"/>
    <property type="match status" value="1"/>
</dbReference>
<comment type="caution">
    <text evidence="2">The sequence shown here is derived from an EMBL/GenBank/DDBJ whole genome shotgun (WGS) entry which is preliminary data.</text>
</comment>
<dbReference type="InterPro" id="IPR044034">
    <property type="entry name" value="NAC-like_UBA"/>
</dbReference>
<dbReference type="InterPro" id="IPR038922">
    <property type="entry name" value="HYPK_UBA"/>
</dbReference>
<dbReference type="Proteomes" id="UP000807342">
    <property type="component" value="Unassembled WGS sequence"/>
</dbReference>
<feature type="domain" description="Nascent polypeptide-associated complex subunit alpha-like UBA" evidence="1">
    <location>
        <begin position="53"/>
        <end position="91"/>
    </location>
</feature>